<evidence type="ECO:0000313" key="1">
    <source>
        <dbReference type="EMBL" id="SQH74041.1"/>
    </source>
</evidence>
<reference evidence="2" key="1">
    <citation type="submission" date="2018-06" db="EMBL/GenBank/DDBJ databases">
        <authorList>
            <person name="Cea G.-C."/>
            <person name="William W."/>
        </authorList>
    </citation>
    <scope>NUCLEOTIDE SEQUENCE [LARGE SCALE GENOMIC DNA]</scope>
    <source>
        <strain evidence="2">DB21MT-2</strain>
    </source>
</reference>
<sequence>MPVIESALYWHARVHKDPLIQWFKDYFLSITDSLRLSRSLRN</sequence>
<evidence type="ECO:0000313" key="2">
    <source>
        <dbReference type="Proteomes" id="UP000250123"/>
    </source>
</evidence>
<dbReference type="EMBL" id="LS483452">
    <property type="protein sequence ID" value="SQH74041.1"/>
    <property type="molecule type" value="Genomic_DNA"/>
</dbReference>
<proteinExistence type="predicted"/>
<dbReference type="AlphaFoldDB" id="A0A330LVP5"/>
<dbReference type="Proteomes" id="UP000250123">
    <property type="component" value="Chromosome SHEWBE"/>
</dbReference>
<gene>
    <name evidence="1" type="ORF">SHEWBE_0040</name>
</gene>
<name>A0A330LVP5_9GAMM</name>
<protein>
    <submittedName>
        <fullName evidence="1">Uncharacterized protein</fullName>
    </submittedName>
</protein>
<dbReference type="KEGG" id="sbk:SHEWBE_0040"/>
<organism evidence="1 2">
    <name type="scientific">Shewanella benthica</name>
    <dbReference type="NCBI Taxonomy" id="43661"/>
    <lineage>
        <taxon>Bacteria</taxon>
        <taxon>Pseudomonadati</taxon>
        <taxon>Pseudomonadota</taxon>
        <taxon>Gammaproteobacteria</taxon>
        <taxon>Alteromonadales</taxon>
        <taxon>Shewanellaceae</taxon>
        <taxon>Shewanella</taxon>
    </lineage>
</organism>
<accession>A0A330LVP5</accession>